<keyword evidence="2" id="KW-1185">Reference proteome</keyword>
<gene>
    <name evidence="1" type="ORF">NUW54_g13286</name>
</gene>
<dbReference type="Proteomes" id="UP001144978">
    <property type="component" value="Unassembled WGS sequence"/>
</dbReference>
<evidence type="ECO:0000313" key="1">
    <source>
        <dbReference type="EMBL" id="KAJ2968209.1"/>
    </source>
</evidence>
<comment type="caution">
    <text evidence="1">The sequence shown here is derived from an EMBL/GenBank/DDBJ whole genome shotgun (WGS) entry which is preliminary data.</text>
</comment>
<dbReference type="EMBL" id="JANSHE010006091">
    <property type="protein sequence ID" value="KAJ2968209.1"/>
    <property type="molecule type" value="Genomic_DNA"/>
</dbReference>
<accession>A0ACC1MNF9</accession>
<reference evidence="1" key="1">
    <citation type="submission" date="2022-08" db="EMBL/GenBank/DDBJ databases">
        <title>Genome Sequence of Pycnoporus sanguineus.</title>
        <authorList>
            <person name="Buettner E."/>
        </authorList>
    </citation>
    <scope>NUCLEOTIDE SEQUENCE</scope>
    <source>
        <strain evidence="1">CG-C14</strain>
    </source>
</reference>
<name>A0ACC1MNF9_9APHY</name>
<sequence length="125" mass="12984">MFATFVAALVASAGVIAAPACALVLPPSNLTARASISSPLFPVSPQKSYWTTDPDLPNPTPPVRCHLPSSQPDHRSRAPGGFSFYAPAPRASTSPPPKEATLGYTVYFPAGFDFVKGGKLPGLCA</sequence>
<organism evidence="1 2">
    <name type="scientific">Trametes sanguinea</name>
    <dbReference type="NCBI Taxonomy" id="158606"/>
    <lineage>
        <taxon>Eukaryota</taxon>
        <taxon>Fungi</taxon>
        <taxon>Dikarya</taxon>
        <taxon>Basidiomycota</taxon>
        <taxon>Agaricomycotina</taxon>
        <taxon>Agaricomycetes</taxon>
        <taxon>Polyporales</taxon>
        <taxon>Polyporaceae</taxon>
        <taxon>Trametes</taxon>
    </lineage>
</organism>
<proteinExistence type="predicted"/>
<protein>
    <submittedName>
        <fullName evidence="1">Uncharacterized protein</fullName>
    </submittedName>
</protein>
<evidence type="ECO:0000313" key="2">
    <source>
        <dbReference type="Proteomes" id="UP001144978"/>
    </source>
</evidence>